<evidence type="ECO:0000256" key="15">
    <source>
        <dbReference type="PIRSR" id="PIRSR600829-1"/>
    </source>
</evidence>
<keyword evidence="14" id="KW-1208">Phospholipid metabolism</keyword>
<evidence type="ECO:0000256" key="11">
    <source>
        <dbReference type="ARBA" id="ARBA00023098"/>
    </source>
</evidence>
<feature type="transmembrane region" description="Helical" evidence="19">
    <location>
        <begin position="49"/>
        <end position="73"/>
    </location>
</feature>
<dbReference type="AlphaFoldDB" id="A0A1G1WUE8"/>
<keyword evidence="13" id="KW-0594">Phospholipid biosynthesis</keyword>
<dbReference type="GO" id="GO:0005886">
    <property type="term" value="C:plasma membrane"/>
    <property type="evidence" value="ECO:0007669"/>
    <property type="project" value="UniProtKB-SubCell"/>
</dbReference>
<dbReference type="GO" id="GO:0008654">
    <property type="term" value="P:phospholipid biosynthetic process"/>
    <property type="evidence" value="ECO:0007669"/>
    <property type="project" value="UniProtKB-KW"/>
</dbReference>
<dbReference type="InterPro" id="IPR036945">
    <property type="entry name" value="DAGK_sf"/>
</dbReference>
<sequence>MKRVFNSFGFAISGLWHAINSQTNFQIQVIIAAVAVVSAYILEFQQTEWLILIITIALVLAGELVNTVIEVVVDLAVQEKLVPEAKIAKDVSAATVLLISLFAIAIGIILFVPHFR</sequence>
<feature type="binding site" evidence="17">
    <location>
        <begin position="89"/>
        <end position="90"/>
    </location>
    <ligand>
        <name>ATP</name>
        <dbReference type="ChEBI" id="CHEBI:30616"/>
    </ligand>
</feature>
<dbReference type="CDD" id="cd14265">
    <property type="entry name" value="UDPK_IM_like"/>
    <property type="match status" value="1"/>
</dbReference>
<evidence type="ECO:0000256" key="12">
    <source>
        <dbReference type="ARBA" id="ARBA00023136"/>
    </source>
</evidence>
<dbReference type="Pfam" id="PF01219">
    <property type="entry name" value="DAGK_prokar"/>
    <property type="match status" value="1"/>
</dbReference>
<keyword evidence="7 17" id="KW-0547">Nucleotide-binding</keyword>
<feature type="binding site" evidence="17">
    <location>
        <position position="3"/>
    </location>
    <ligand>
        <name>ATP</name>
        <dbReference type="ChEBI" id="CHEBI:30616"/>
    </ligand>
</feature>
<dbReference type="PANTHER" id="PTHR34299">
    <property type="entry name" value="DIACYLGLYCEROL KINASE"/>
    <property type="match status" value="1"/>
</dbReference>
<evidence type="ECO:0000256" key="14">
    <source>
        <dbReference type="ARBA" id="ARBA00023264"/>
    </source>
</evidence>
<keyword evidence="3" id="KW-1003">Cell membrane</keyword>
<keyword evidence="6 19" id="KW-0812">Transmembrane</keyword>
<feature type="binding site" evidence="17">
    <location>
        <position position="70"/>
    </location>
    <ligand>
        <name>ATP</name>
        <dbReference type="ChEBI" id="CHEBI:30616"/>
    </ligand>
</feature>
<comment type="similarity">
    <text evidence="2">Belongs to the bacterial diacylglycerol kinase family.</text>
</comment>
<keyword evidence="18" id="KW-0460">Magnesium</keyword>
<evidence type="ECO:0000256" key="19">
    <source>
        <dbReference type="SAM" id="Phobius"/>
    </source>
</evidence>
<feature type="binding site" evidence="18">
    <location>
        <position position="70"/>
    </location>
    <ligand>
        <name>a divalent metal cation</name>
        <dbReference type="ChEBI" id="CHEBI:60240"/>
    </ligand>
</feature>
<evidence type="ECO:0000256" key="1">
    <source>
        <dbReference type="ARBA" id="ARBA00004651"/>
    </source>
</evidence>
<keyword evidence="18" id="KW-0479">Metal-binding</keyword>
<dbReference type="InterPro" id="IPR000829">
    <property type="entry name" value="DAGK"/>
</dbReference>
<feature type="binding site" evidence="16">
    <location>
        <position position="3"/>
    </location>
    <ligand>
        <name>substrate</name>
    </ligand>
</feature>
<keyword evidence="10 19" id="KW-1133">Transmembrane helix</keyword>
<keyword evidence="11" id="KW-0443">Lipid metabolism</keyword>
<feature type="transmembrane region" description="Helical" evidence="19">
    <location>
        <begin position="93"/>
        <end position="112"/>
    </location>
</feature>
<evidence type="ECO:0000256" key="16">
    <source>
        <dbReference type="PIRSR" id="PIRSR600829-2"/>
    </source>
</evidence>
<evidence type="ECO:0000256" key="5">
    <source>
        <dbReference type="ARBA" id="ARBA00022679"/>
    </source>
</evidence>
<evidence type="ECO:0000256" key="2">
    <source>
        <dbReference type="ARBA" id="ARBA00005967"/>
    </source>
</evidence>
<keyword evidence="4" id="KW-0444">Lipid biosynthesis</keyword>
<evidence type="ECO:0000256" key="4">
    <source>
        <dbReference type="ARBA" id="ARBA00022516"/>
    </source>
</evidence>
<comment type="caution">
    <text evidence="20">The sequence shown here is derived from an EMBL/GenBank/DDBJ whole genome shotgun (WGS) entry which is preliminary data.</text>
</comment>
<evidence type="ECO:0000256" key="6">
    <source>
        <dbReference type="ARBA" id="ARBA00022692"/>
    </source>
</evidence>
<dbReference type="GO" id="GO:0016301">
    <property type="term" value="F:kinase activity"/>
    <property type="evidence" value="ECO:0007669"/>
    <property type="project" value="UniProtKB-KW"/>
</dbReference>
<gene>
    <name evidence="20" type="ORF">A3A57_00765</name>
</gene>
<evidence type="ECO:0000313" key="21">
    <source>
        <dbReference type="Proteomes" id="UP000179279"/>
    </source>
</evidence>
<evidence type="ECO:0008006" key="22">
    <source>
        <dbReference type="Google" id="ProtNLM"/>
    </source>
</evidence>
<evidence type="ECO:0000256" key="8">
    <source>
        <dbReference type="ARBA" id="ARBA00022777"/>
    </source>
</evidence>
<proteinExistence type="inferred from homology"/>
<evidence type="ECO:0000256" key="13">
    <source>
        <dbReference type="ARBA" id="ARBA00023209"/>
    </source>
</evidence>
<organism evidence="20 21">
    <name type="scientific">Candidatus Woykebacteria bacterium RIFCSPLOWO2_01_FULL_41_12</name>
    <dbReference type="NCBI Taxonomy" id="1802604"/>
    <lineage>
        <taxon>Bacteria</taxon>
        <taxon>Candidatus Woykeibacteriota</taxon>
    </lineage>
</organism>
<keyword evidence="9 17" id="KW-0067">ATP-binding</keyword>
<keyword evidence="12 19" id="KW-0472">Membrane</keyword>
<evidence type="ECO:0000256" key="17">
    <source>
        <dbReference type="PIRSR" id="PIRSR600829-3"/>
    </source>
</evidence>
<accession>A0A1G1WUE8</accession>
<dbReference type="PANTHER" id="PTHR34299:SF1">
    <property type="entry name" value="DIACYLGLYCEROL KINASE"/>
    <property type="match status" value="1"/>
</dbReference>
<dbReference type="InterPro" id="IPR033717">
    <property type="entry name" value="UDPK"/>
</dbReference>
<comment type="cofactor">
    <cofactor evidence="18">
        <name>Mg(2+)</name>
        <dbReference type="ChEBI" id="CHEBI:18420"/>
    </cofactor>
    <text evidence="18">Mn(2+), Zn(2+), Cd(2+) and Co(2+) support activity to lesser extents.</text>
</comment>
<evidence type="ECO:0000256" key="10">
    <source>
        <dbReference type="ARBA" id="ARBA00022989"/>
    </source>
</evidence>
<dbReference type="Proteomes" id="UP000179279">
    <property type="component" value="Unassembled WGS sequence"/>
</dbReference>
<dbReference type="GO" id="GO:0005524">
    <property type="term" value="F:ATP binding"/>
    <property type="evidence" value="ECO:0007669"/>
    <property type="project" value="UniProtKB-KW"/>
</dbReference>
<dbReference type="GO" id="GO:0046872">
    <property type="term" value="F:metal ion binding"/>
    <property type="evidence" value="ECO:0007669"/>
    <property type="project" value="UniProtKB-KW"/>
</dbReference>
<dbReference type="Gene3D" id="1.10.287.3610">
    <property type="match status" value="1"/>
</dbReference>
<dbReference type="EMBL" id="MHDA01000034">
    <property type="protein sequence ID" value="OGY31344.1"/>
    <property type="molecule type" value="Genomic_DNA"/>
</dbReference>
<feature type="binding site" evidence="16">
    <location>
        <position position="63"/>
    </location>
    <ligand>
        <name>substrate</name>
    </ligand>
</feature>
<name>A0A1G1WUE8_9BACT</name>
<evidence type="ECO:0000256" key="9">
    <source>
        <dbReference type="ARBA" id="ARBA00022840"/>
    </source>
</evidence>
<feature type="transmembrane region" description="Helical" evidence="19">
    <location>
        <begin position="25"/>
        <end position="42"/>
    </location>
</feature>
<evidence type="ECO:0000256" key="7">
    <source>
        <dbReference type="ARBA" id="ARBA00022741"/>
    </source>
</evidence>
<protein>
    <recommendedName>
        <fullName evidence="22">Diacylglycerol kinase</fullName>
    </recommendedName>
</protein>
<feature type="active site" description="Proton acceptor" evidence="15">
    <location>
        <position position="63"/>
    </location>
</feature>
<evidence type="ECO:0000256" key="18">
    <source>
        <dbReference type="PIRSR" id="PIRSR600829-4"/>
    </source>
</evidence>
<evidence type="ECO:0000313" key="20">
    <source>
        <dbReference type="EMBL" id="OGY31344.1"/>
    </source>
</evidence>
<evidence type="ECO:0000256" key="3">
    <source>
        <dbReference type="ARBA" id="ARBA00022475"/>
    </source>
</evidence>
<comment type="subcellular location">
    <subcellularLocation>
        <location evidence="1">Cell membrane</location>
        <topology evidence="1">Multi-pass membrane protein</topology>
    </subcellularLocation>
</comment>
<reference evidence="20 21" key="1">
    <citation type="journal article" date="2016" name="Nat. Commun.">
        <title>Thousands of microbial genomes shed light on interconnected biogeochemical processes in an aquifer system.</title>
        <authorList>
            <person name="Anantharaman K."/>
            <person name="Brown C.T."/>
            <person name="Hug L.A."/>
            <person name="Sharon I."/>
            <person name="Castelle C.J."/>
            <person name="Probst A.J."/>
            <person name="Thomas B.C."/>
            <person name="Singh A."/>
            <person name="Wilkins M.J."/>
            <person name="Karaoz U."/>
            <person name="Brodie E.L."/>
            <person name="Williams K.H."/>
            <person name="Hubbard S.S."/>
            <person name="Banfield J.F."/>
        </authorList>
    </citation>
    <scope>NUCLEOTIDE SEQUENCE [LARGE SCALE GENOMIC DNA]</scope>
</reference>
<keyword evidence="5" id="KW-0808">Transferase</keyword>
<keyword evidence="8" id="KW-0418">Kinase</keyword>